<accession>A0A699JEJ7</accession>
<reference evidence="2" key="1">
    <citation type="journal article" date="2019" name="Sci. Rep.">
        <title>Draft genome of Tanacetum cinerariifolium, the natural source of mosquito coil.</title>
        <authorList>
            <person name="Yamashiro T."/>
            <person name="Shiraishi A."/>
            <person name="Satake H."/>
            <person name="Nakayama K."/>
        </authorList>
    </citation>
    <scope>NUCLEOTIDE SEQUENCE</scope>
</reference>
<evidence type="ECO:0000313" key="2">
    <source>
        <dbReference type="EMBL" id="GFA29279.1"/>
    </source>
</evidence>
<evidence type="ECO:0000256" key="1">
    <source>
        <dbReference type="SAM" id="MobiDB-lite"/>
    </source>
</evidence>
<feature type="compositionally biased region" description="Low complexity" evidence="1">
    <location>
        <begin position="17"/>
        <end position="35"/>
    </location>
</feature>
<feature type="compositionally biased region" description="Polar residues" evidence="1">
    <location>
        <begin position="1"/>
        <end position="11"/>
    </location>
</feature>
<feature type="non-terminal residue" evidence="2">
    <location>
        <position position="1"/>
    </location>
</feature>
<sequence>HDGDLRSTTVASGGPSLTAAGPPLTTTGPPVNGGW</sequence>
<feature type="region of interest" description="Disordered" evidence="1">
    <location>
        <begin position="1"/>
        <end position="35"/>
    </location>
</feature>
<protein>
    <submittedName>
        <fullName evidence="2">Uncharacterized protein</fullName>
    </submittedName>
</protein>
<gene>
    <name evidence="2" type="ORF">Tci_601251</name>
</gene>
<dbReference type="EMBL" id="BKCJ010399484">
    <property type="protein sequence ID" value="GFA29279.1"/>
    <property type="molecule type" value="Genomic_DNA"/>
</dbReference>
<name>A0A699JEJ7_TANCI</name>
<comment type="caution">
    <text evidence="2">The sequence shown here is derived from an EMBL/GenBank/DDBJ whole genome shotgun (WGS) entry which is preliminary data.</text>
</comment>
<dbReference type="AlphaFoldDB" id="A0A699JEJ7"/>
<proteinExistence type="predicted"/>
<organism evidence="2">
    <name type="scientific">Tanacetum cinerariifolium</name>
    <name type="common">Dalmatian daisy</name>
    <name type="synonym">Chrysanthemum cinerariifolium</name>
    <dbReference type="NCBI Taxonomy" id="118510"/>
    <lineage>
        <taxon>Eukaryota</taxon>
        <taxon>Viridiplantae</taxon>
        <taxon>Streptophyta</taxon>
        <taxon>Embryophyta</taxon>
        <taxon>Tracheophyta</taxon>
        <taxon>Spermatophyta</taxon>
        <taxon>Magnoliopsida</taxon>
        <taxon>eudicotyledons</taxon>
        <taxon>Gunneridae</taxon>
        <taxon>Pentapetalae</taxon>
        <taxon>asterids</taxon>
        <taxon>campanulids</taxon>
        <taxon>Asterales</taxon>
        <taxon>Asteraceae</taxon>
        <taxon>Asteroideae</taxon>
        <taxon>Anthemideae</taxon>
        <taxon>Anthemidinae</taxon>
        <taxon>Tanacetum</taxon>
    </lineage>
</organism>